<evidence type="ECO:0000256" key="3">
    <source>
        <dbReference type="ARBA" id="ARBA00022801"/>
    </source>
</evidence>
<feature type="transmembrane region" description="Helical" evidence="8">
    <location>
        <begin position="906"/>
        <end position="927"/>
    </location>
</feature>
<dbReference type="Pfam" id="PF01074">
    <property type="entry name" value="Glyco_hydro_38N"/>
    <property type="match status" value="1"/>
</dbReference>
<dbReference type="InterPro" id="IPR011330">
    <property type="entry name" value="Glyco_hydro/deAcase_b/a-brl"/>
</dbReference>
<evidence type="ECO:0000256" key="6">
    <source>
        <dbReference type="ARBA" id="ARBA00023295"/>
    </source>
</evidence>
<dbReference type="Gene3D" id="1.20.1270.50">
    <property type="entry name" value="Glycoside hydrolase family 38, central domain"/>
    <property type="match status" value="1"/>
</dbReference>
<dbReference type="InterPro" id="IPR037094">
    <property type="entry name" value="Glyco_hydro_38_cen_sf"/>
</dbReference>
<organism evidence="10 11">
    <name type="scientific">Stentor coeruleus</name>
    <dbReference type="NCBI Taxonomy" id="5963"/>
    <lineage>
        <taxon>Eukaryota</taxon>
        <taxon>Sar</taxon>
        <taxon>Alveolata</taxon>
        <taxon>Ciliophora</taxon>
        <taxon>Postciliodesmatophora</taxon>
        <taxon>Heterotrichea</taxon>
        <taxon>Heterotrichida</taxon>
        <taxon>Stentoridae</taxon>
        <taxon>Stentor</taxon>
    </lineage>
</organism>
<dbReference type="InterPro" id="IPR027291">
    <property type="entry name" value="Glyco_hydro_38_N_sf"/>
</dbReference>
<evidence type="ECO:0000313" key="11">
    <source>
        <dbReference type="Proteomes" id="UP000187209"/>
    </source>
</evidence>
<keyword evidence="3 7" id="KW-0378">Hydrolase</keyword>
<comment type="caution">
    <text evidence="10">The sequence shown here is derived from an EMBL/GenBank/DDBJ whole genome shotgun (WGS) entry which is preliminary data.</text>
</comment>
<dbReference type="GO" id="GO:0004559">
    <property type="term" value="F:alpha-mannosidase activity"/>
    <property type="evidence" value="ECO:0007669"/>
    <property type="project" value="InterPro"/>
</dbReference>
<keyword evidence="11" id="KW-1185">Reference proteome</keyword>
<dbReference type="InterPro" id="IPR050843">
    <property type="entry name" value="Glycosyl_Hydrlase_38"/>
</dbReference>
<evidence type="ECO:0000313" key="10">
    <source>
        <dbReference type="EMBL" id="OMJ89625.1"/>
    </source>
</evidence>
<proteinExistence type="inferred from homology"/>
<dbReference type="Pfam" id="PF09261">
    <property type="entry name" value="Alpha-mann_mid"/>
    <property type="match status" value="1"/>
</dbReference>
<dbReference type="GO" id="GO:0005764">
    <property type="term" value="C:lysosome"/>
    <property type="evidence" value="ECO:0007669"/>
    <property type="project" value="TreeGrafter"/>
</dbReference>
<evidence type="ECO:0000256" key="1">
    <source>
        <dbReference type="ARBA" id="ARBA00009792"/>
    </source>
</evidence>
<dbReference type="SMART" id="SM00872">
    <property type="entry name" value="Alpha-mann_mid"/>
    <property type="match status" value="1"/>
</dbReference>
<dbReference type="InterPro" id="IPR000602">
    <property type="entry name" value="Glyco_hydro_38_N"/>
</dbReference>
<keyword evidence="4 7" id="KW-0862">Zinc</keyword>
<dbReference type="SUPFAM" id="SSF88688">
    <property type="entry name" value="Families 57/38 glycoside transferase middle domain"/>
    <property type="match status" value="1"/>
</dbReference>
<dbReference type="PANTHER" id="PTHR11607:SF3">
    <property type="entry name" value="LYSOSOMAL ALPHA-MANNOSIDASE"/>
    <property type="match status" value="1"/>
</dbReference>
<dbReference type="Gene3D" id="2.70.98.30">
    <property type="entry name" value="Golgi alpha-mannosidase II, domain 4"/>
    <property type="match status" value="1"/>
</dbReference>
<evidence type="ECO:0000256" key="2">
    <source>
        <dbReference type="ARBA" id="ARBA00022723"/>
    </source>
</evidence>
<dbReference type="AlphaFoldDB" id="A0A1R2CKY0"/>
<keyword evidence="8" id="KW-0472">Membrane</keyword>
<keyword evidence="8" id="KW-0812">Transmembrane</keyword>
<dbReference type="EC" id="3.2.1.-" evidence="7"/>
<dbReference type="Gene3D" id="2.60.40.1180">
    <property type="entry name" value="Golgi alpha-mannosidase II"/>
    <property type="match status" value="1"/>
</dbReference>
<accession>A0A1R2CKY0</accession>
<protein>
    <recommendedName>
        <fullName evidence="7">Alpha-mannosidase</fullName>
        <ecNumber evidence="7">3.2.1.-</ecNumber>
    </recommendedName>
</protein>
<feature type="domain" description="Glycoside hydrolase family 38 central" evidence="9">
    <location>
        <begin position="320"/>
        <end position="388"/>
    </location>
</feature>
<dbReference type="InterPro" id="IPR028995">
    <property type="entry name" value="Glyco_hydro_57/38_cen_sf"/>
</dbReference>
<evidence type="ECO:0000256" key="7">
    <source>
        <dbReference type="RuleBase" id="RU361199"/>
    </source>
</evidence>
<evidence type="ECO:0000259" key="9">
    <source>
        <dbReference type="SMART" id="SM00872"/>
    </source>
</evidence>
<comment type="similarity">
    <text evidence="1 7">Belongs to the glycosyl hydrolase 38 family.</text>
</comment>
<name>A0A1R2CKY0_9CILI</name>
<dbReference type="InterPro" id="IPR011682">
    <property type="entry name" value="Glyco_hydro_38_C"/>
</dbReference>
<keyword evidence="6 7" id="KW-0326">Glycosidase</keyword>
<dbReference type="GO" id="GO:0030246">
    <property type="term" value="F:carbohydrate binding"/>
    <property type="evidence" value="ECO:0007669"/>
    <property type="project" value="InterPro"/>
</dbReference>
<dbReference type="OrthoDB" id="441398at2759"/>
<evidence type="ECO:0000256" key="8">
    <source>
        <dbReference type="SAM" id="Phobius"/>
    </source>
</evidence>
<dbReference type="InterPro" id="IPR011013">
    <property type="entry name" value="Gal_mutarotase_sf_dom"/>
</dbReference>
<dbReference type="Pfam" id="PF07748">
    <property type="entry name" value="Glyco_hydro_38C"/>
    <property type="match status" value="1"/>
</dbReference>
<dbReference type="PANTHER" id="PTHR11607">
    <property type="entry name" value="ALPHA-MANNOSIDASE"/>
    <property type="match status" value="1"/>
</dbReference>
<dbReference type="Proteomes" id="UP000187209">
    <property type="component" value="Unassembled WGS sequence"/>
</dbReference>
<gene>
    <name evidence="10" type="ORF">SteCoe_8162</name>
</gene>
<dbReference type="Gene3D" id="3.20.110.10">
    <property type="entry name" value="Glycoside hydrolase 38, N terminal domain"/>
    <property type="match status" value="1"/>
</dbReference>
<dbReference type="InterPro" id="IPR013780">
    <property type="entry name" value="Glyco_hydro_b"/>
</dbReference>
<keyword evidence="2 7" id="KW-0479">Metal-binding</keyword>
<sequence>MLLLLVTLCNAIDLHFIPHTHIDVGWTKTIEIYYTTKVSKALTNIITLLEENQSRTFVWSETFWLKTYLDHFPEMKPKLISLINEGRLEIVGGGWVMHDESLLDIELVSRQLETGHTYLRDELGIDHVPTAWQLDPFGHSSLTPALFEKFGYENLVMGRVEGTFHSNLKGSGNTEFIWKSSRLGAQSGIFTHVLYNHYNLPEFLDSRLPQKCFKSLPLSSSDLKKCLSSLKSFADSMSKAYDNDVIMVLFGDDEFFHDLNESRRLFKLLEDLRDSSQDINIKISTPSKYFEAVKAKKHSFPVIEADLLPYITSHIRRRPLSWTGYYSSRPSLKKQIYESHSLARATEIFAALTINISISASESCISTHHDAITGTNQYKVNVDYTNRLNNEQSYFVSVISDLYTRMLIPKNESFALITPYKILVAYNSLNWKVTQLFTYISQSPYVIVYDSNGEYIISQSIPLDDSYIIFFKLTLQALSFTSIFINEQSSSCDLCSEISDILYTDNINNGIYDITFDNGLIESISAKGSRMFLSSSLIRYEALQGGAYEFRPMKDGVKTGNLKSFTIYKGKLLTYVISEFNFKSQVYRQQVIIPEKSDYFIMKFKVKAELGDEVFMRMYNPTSESRWFYSFNTADVISRKKNKSKNSLYGENEFPIVGALLIKSDDKFLHIYPRFPLGAGIVGSNFFELHLHRNPERDDVLGLGLPLNDTSTVEHEFLFTIDTMNFTNLWKNYLMHKNKPQIFAINSSDQLTLSISKAKLYKDPYNYITEYSIGSEDECTYLSRLHFSRNTMVADLLNICDKADNFELINSKIIKPVLTNGNQIRVRNTYLIDETLIYPENDQKLEKWPSSDNKNYDLKPFEFQSFEILRNFSYDYKENEKQPFIYKFSNIITTSDLTIIDSYTTLFMLVMILFTLSIICVLAMSLLKLKNFKKLE</sequence>
<evidence type="ECO:0000256" key="4">
    <source>
        <dbReference type="ARBA" id="ARBA00022833"/>
    </source>
</evidence>
<keyword evidence="5" id="KW-1015">Disulfide bond</keyword>
<dbReference type="EMBL" id="MPUH01000121">
    <property type="protein sequence ID" value="OMJ89625.1"/>
    <property type="molecule type" value="Genomic_DNA"/>
</dbReference>
<reference evidence="10 11" key="1">
    <citation type="submission" date="2016-11" db="EMBL/GenBank/DDBJ databases">
        <title>The macronuclear genome of Stentor coeruleus: a giant cell with tiny introns.</title>
        <authorList>
            <person name="Slabodnick M."/>
            <person name="Ruby J.G."/>
            <person name="Reiff S.B."/>
            <person name="Swart E.C."/>
            <person name="Gosai S."/>
            <person name="Prabakaran S."/>
            <person name="Witkowska E."/>
            <person name="Larue G.E."/>
            <person name="Fisher S."/>
            <person name="Freeman R.M."/>
            <person name="Gunawardena J."/>
            <person name="Chu W."/>
            <person name="Stover N.A."/>
            <person name="Gregory B.D."/>
            <person name="Nowacki M."/>
            <person name="Derisi J."/>
            <person name="Roy S.W."/>
            <person name="Marshall W.F."/>
            <person name="Sood P."/>
        </authorList>
    </citation>
    <scope>NUCLEOTIDE SEQUENCE [LARGE SCALE GENOMIC DNA]</scope>
    <source>
        <strain evidence="10">WM001</strain>
    </source>
</reference>
<evidence type="ECO:0000256" key="5">
    <source>
        <dbReference type="ARBA" id="ARBA00023157"/>
    </source>
</evidence>
<keyword evidence="8" id="KW-1133">Transmembrane helix</keyword>
<dbReference type="GO" id="GO:0046872">
    <property type="term" value="F:metal ion binding"/>
    <property type="evidence" value="ECO:0007669"/>
    <property type="project" value="UniProtKB-KW"/>
</dbReference>
<dbReference type="SUPFAM" id="SSF88713">
    <property type="entry name" value="Glycoside hydrolase/deacetylase"/>
    <property type="match status" value="1"/>
</dbReference>
<dbReference type="GO" id="GO:0006013">
    <property type="term" value="P:mannose metabolic process"/>
    <property type="evidence" value="ECO:0007669"/>
    <property type="project" value="InterPro"/>
</dbReference>
<dbReference type="InterPro" id="IPR015341">
    <property type="entry name" value="Glyco_hydro_38_cen"/>
</dbReference>
<comment type="cofactor">
    <cofactor evidence="7">
        <name>Zn(2+)</name>
        <dbReference type="ChEBI" id="CHEBI:29105"/>
    </cofactor>
    <text evidence="7">Binds 1 zinc ion per subunit.</text>
</comment>
<dbReference type="SUPFAM" id="SSF74650">
    <property type="entry name" value="Galactose mutarotase-like"/>
    <property type="match status" value="1"/>
</dbReference>